<dbReference type="AlphaFoldDB" id="A0A656VJ99"/>
<name>A0A656VJ99_SERMA</name>
<protein>
    <submittedName>
        <fullName evidence="1">Uncharacterized protein</fullName>
    </submittedName>
</protein>
<dbReference type="RefSeq" id="WP_152682233.1">
    <property type="nucleotide sequence ID" value="NZ_LFJS01000012.1"/>
</dbReference>
<gene>
    <name evidence="1" type="ORF">AB868_03080</name>
</gene>
<dbReference type="Proteomes" id="UP000037482">
    <property type="component" value="Unassembled WGS sequence"/>
</dbReference>
<organism evidence="1 2">
    <name type="scientific">Serratia marcescens</name>
    <dbReference type="NCBI Taxonomy" id="615"/>
    <lineage>
        <taxon>Bacteria</taxon>
        <taxon>Pseudomonadati</taxon>
        <taxon>Pseudomonadota</taxon>
        <taxon>Gammaproteobacteria</taxon>
        <taxon>Enterobacterales</taxon>
        <taxon>Yersiniaceae</taxon>
        <taxon>Serratia</taxon>
    </lineage>
</organism>
<sequence>MTKFMMDQDAKTMDFRLIKRLSLLMGALLTPVGGATAAMLTLENQDPAAVYLIQDAKLIQEREGVKIAERSYRYFELKLADNLQYEGYITRCADDYADKLNEQDRRELNRCTEQVIDDLDRLMEKTANVTFYDGGTQNVYRGEEHSTPYYYYSFARVANYYQTDDGRHPLYGLVYRCKQPASDAHREQEPDTTEAAPPPAEVERFIALAKNRCGNVLKPR</sequence>
<evidence type="ECO:0000313" key="2">
    <source>
        <dbReference type="Proteomes" id="UP000037482"/>
    </source>
</evidence>
<reference evidence="1 2" key="1">
    <citation type="submission" date="2015-06" db="EMBL/GenBank/DDBJ databases">
        <title>Draft Genome of Serratia marcescens Strain AH0650_Sm1.</title>
        <authorList>
            <person name="Wan Y."/>
            <person name="Gorrie C."/>
            <person name="Holt K."/>
        </authorList>
    </citation>
    <scope>NUCLEOTIDE SEQUENCE [LARGE SCALE GENOMIC DNA]</scope>
    <source>
        <strain evidence="1 2">AH0650_Sm1</strain>
    </source>
</reference>
<dbReference type="EMBL" id="LFJS01000012">
    <property type="protein sequence ID" value="KMU52326.1"/>
    <property type="molecule type" value="Genomic_DNA"/>
</dbReference>
<evidence type="ECO:0000313" key="1">
    <source>
        <dbReference type="EMBL" id="KMU52326.1"/>
    </source>
</evidence>
<accession>A0A656VJ99</accession>
<comment type="caution">
    <text evidence="1">The sequence shown here is derived from an EMBL/GenBank/DDBJ whole genome shotgun (WGS) entry which is preliminary data.</text>
</comment>
<proteinExistence type="predicted"/>